<name>A0A1H3QPC7_9MICO</name>
<reference evidence="1 2" key="1">
    <citation type="submission" date="2016-10" db="EMBL/GenBank/DDBJ databases">
        <authorList>
            <person name="de Groot N.N."/>
        </authorList>
    </citation>
    <scope>NUCLEOTIDE SEQUENCE [LARGE SCALE GENOMIC DNA]</scope>
    <source>
        <strain evidence="1 2">CGMCC 4.3491</strain>
    </source>
</reference>
<dbReference type="RefSeq" id="WP_092554362.1">
    <property type="nucleotide sequence ID" value="NZ_FNPZ01000002.1"/>
</dbReference>
<gene>
    <name evidence="1" type="ORF">SAMN05216554_2643</name>
</gene>
<accession>A0A1H3QPC7</accession>
<protein>
    <submittedName>
        <fullName evidence="1">Uncharacterized protein</fullName>
    </submittedName>
</protein>
<evidence type="ECO:0000313" key="1">
    <source>
        <dbReference type="EMBL" id="SDZ14931.1"/>
    </source>
</evidence>
<dbReference type="EMBL" id="FNPZ01000002">
    <property type="protein sequence ID" value="SDZ14931.1"/>
    <property type="molecule type" value="Genomic_DNA"/>
</dbReference>
<proteinExistence type="predicted"/>
<evidence type="ECO:0000313" key="2">
    <source>
        <dbReference type="Proteomes" id="UP000198891"/>
    </source>
</evidence>
<keyword evidence="2" id="KW-1185">Reference proteome</keyword>
<organism evidence="1 2">
    <name type="scientific">Herbiconiux ginsengi</name>
    <dbReference type="NCBI Taxonomy" id="381665"/>
    <lineage>
        <taxon>Bacteria</taxon>
        <taxon>Bacillati</taxon>
        <taxon>Actinomycetota</taxon>
        <taxon>Actinomycetes</taxon>
        <taxon>Micrococcales</taxon>
        <taxon>Microbacteriaceae</taxon>
        <taxon>Herbiconiux</taxon>
    </lineage>
</organism>
<sequence length="194" mass="21160">MGRTGEQQASANLTWLPVGAGGHVVVHTSRWWELYRARREHRAPCPLFHAALDVVAGERRHLVEMAPAWNVPAGERGVVATGAVGLRLLGRSRFFRYEVRCWADGILPDRRFAVGEVVRFPLRPSAAEALIERVADVPTPVWGRAAFGSDMWNSNSLISWLLQTSGIDAAAVVPPRGGRAPGWDAGIAAARLRA</sequence>
<dbReference type="OrthoDB" id="3781248at2"/>
<dbReference type="STRING" id="381665.SAMN05216554_2643"/>
<dbReference type="AlphaFoldDB" id="A0A1H3QPC7"/>
<dbReference type="Proteomes" id="UP000198891">
    <property type="component" value="Unassembled WGS sequence"/>
</dbReference>